<dbReference type="OrthoDB" id="10030726at2759"/>
<reference evidence="1 2" key="1">
    <citation type="journal article" date="2019" name="Sci. Rep.">
        <title>Orb-weaving spider Araneus ventricosus genome elucidates the spidroin gene catalogue.</title>
        <authorList>
            <person name="Kono N."/>
            <person name="Nakamura H."/>
            <person name="Ohtoshi R."/>
            <person name="Moran D.A.P."/>
            <person name="Shinohara A."/>
            <person name="Yoshida Y."/>
            <person name="Fujiwara M."/>
            <person name="Mori M."/>
            <person name="Tomita M."/>
            <person name="Arakawa K."/>
        </authorList>
    </citation>
    <scope>NUCLEOTIDE SEQUENCE [LARGE SCALE GENOMIC DNA]</scope>
</reference>
<name>A0A4Y2KX53_ARAVE</name>
<dbReference type="EMBL" id="BGPR01005085">
    <property type="protein sequence ID" value="GBN06630.1"/>
    <property type="molecule type" value="Genomic_DNA"/>
</dbReference>
<gene>
    <name evidence="1" type="ORF">AVEN_215805_1</name>
</gene>
<evidence type="ECO:0000313" key="1">
    <source>
        <dbReference type="EMBL" id="GBN06630.1"/>
    </source>
</evidence>
<keyword evidence="2" id="KW-1185">Reference proteome</keyword>
<dbReference type="Proteomes" id="UP000499080">
    <property type="component" value="Unassembled WGS sequence"/>
</dbReference>
<accession>A0A4Y2KX53</accession>
<organism evidence="1 2">
    <name type="scientific">Araneus ventricosus</name>
    <name type="common">Orbweaver spider</name>
    <name type="synonym">Epeira ventricosa</name>
    <dbReference type="NCBI Taxonomy" id="182803"/>
    <lineage>
        <taxon>Eukaryota</taxon>
        <taxon>Metazoa</taxon>
        <taxon>Ecdysozoa</taxon>
        <taxon>Arthropoda</taxon>
        <taxon>Chelicerata</taxon>
        <taxon>Arachnida</taxon>
        <taxon>Araneae</taxon>
        <taxon>Araneomorphae</taxon>
        <taxon>Entelegynae</taxon>
        <taxon>Araneoidea</taxon>
        <taxon>Araneidae</taxon>
        <taxon>Araneus</taxon>
    </lineage>
</organism>
<sequence>MTSRYVIKGRLFRTTLHFRTKSKKLFYTVHSLSEKVQIVRQPQPPEVGKYRKWERDDGSSCSWKIIIPKSRILDVLREDHDSGSGGHFGEIKTLRITRE</sequence>
<comment type="caution">
    <text evidence="1">The sequence shown here is derived from an EMBL/GenBank/DDBJ whole genome shotgun (WGS) entry which is preliminary data.</text>
</comment>
<proteinExistence type="predicted"/>
<dbReference type="AlphaFoldDB" id="A0A4Y2KX53"/>
<evidence type="ECO:0000313" key="2">
    <source>
        <dbReference type="Proteomes" id="UP000499080"/>
    </source>
</evidence>
<protein>
    <submittedName>
        <fullName evidence="1">Uncharacterized protein</fullName>
    </submittedName>
</protein>